<evidence type="ECO:0000259" key="4">
    <source>
        <dbReference type="PROSITE" id="PS50026"/>
    </source>
</evidence>
<feature type="domain" description="EGF-like" evidence="4">
    <location>
        <begin position="632"/>
        <end position="669"/>
    </location>
</feature>
<dbReference type="EMBL" id="CAJPDT010000069">
    <property type="protein sequence ID" value="CAF9933221.1"/>
    <property type="molecule type" value="Genomic_DNA"/>
</dbReference>
<feature type="compositionally biased region" description="Pro residues" evidence="2">
    <location>
        <begin position="127"/>
        <end position="139"/>
    </location>
</feature>
<accession>A0A8H3FVW8</accession>
<gene>
    <name evidence="5" type="ORF">IMSHALPRED_009096</name>
</gene>
<evidence type="ECO:0000256" key="2">
    <source>
        <dbReference type="SAM" id="MobiDB-lite"/>
    </source>
</evidence>
<protein>
    <recommendedName>
        <fullName evidence="4">EGF-like domain-containing protein</fullName>
    </recommendedName>
</protein>
<dbReference type="PANTHER" id="PTHR17178">
    <property type="entry name" value="SECRETORY GRANULE PROTEOGLYCAN CORE PROTEIN"/>
    <property type="match status" value="1"/>
</dbReference>
<feature type="compositionally biased region" description="Polar residues" evidence="2">
    <location>
        <begin position="52"/>
        <end position="68"/>
    </location>
</feature>
<evidence type="ECO:0000313" key="5">
    <source>
        <dbReference type="EMBL" id="CAF9933221.1"/>
    </source>
</evidence>
<evidence type="ECO:0000256" key="3">
    <source>
        <dbReference type="SAM" id="Phobius"/>
    </source>
</evidence>
<feature type="region of interest" description="Disordered" evidence="2">
    <location>
        <begin position="446"/>
        <end position="487"/>
    </location>
</feature>
<keyword evidence="3" id="KW-0472">Membrane</keyword>
<feature type="region of interest" description="Disordered" evidence="2">
    <location>
        <begin position="519"/>
        <end position="586"/>
    </location>
</feature>
<feature type="compositionally biased region" description="Polar residues" evidence="2">
    <location>
        <begin position="143"/>
        <end position="152"/>
    </location>
</feature>
<organism evidence="5 6">
    <name type="scientific">Imshaugia aleurites</name>
    <dbReference type="NCBI Taxonomy" id="172621"/>
    <lineage>
        <taxon>Eukaryota</taxon>
        <taxon>Fungi</taxon>
        <taxon>Dikarya</taxon>
        <taxon>Ascomycota</taxon>
        <taxon>Pezizomycotina</taxon>
        <taxon>Lecanoromycetes</taxon>
        <taxon>OSLEUM clade</taxon>
        <taxon>Lecanoromycetidae</taxon>
        <taxon>Lecanorales</taxon>
        <taxon>Lecanorineae</taxon>
        <taxon>Parmeliaceae</taxon>
        <taxon>Imshaugia</taxon>
    </lineage>
</organism>
<dbReference type="AlphaFoldDB" id="A0A8H3FVW8"/>
<keyword evidence="3" id="KW-1133">Transmembrane helix</keyword>
<dbReference type="InterPro" id="IPR000742">
    <property type="entry name" value="EGF"/>
</dbReference>
<dbReference type="PROSITE" id="PS50026">
    <property type="entry name" value="EGF_3"/>
    <property type="match status" value="1"/>
</dbReference>
<keyword evidence="1" id="KW-1015">Disulfide bond</keyword>
<keyword evidence="3" id="KW-0812">Transmembrane</keyword>
<dbReference type="PROSITE" id="PS00022">
    <property type="entry name" value="EGF_1"/>
    <property type="match status" value="1"/>
</dbReference>
<feature type="region of interest" description="Disordered" evidence="2">
    <location>
        <begin position="1"/>
        <end position="372"/>
    </location>
</feature>
<feature type="compositionally biased region" description="Pro residues" evidence="2">
    <location>
        <begin position="39"/>
        <end position="49"/>
    </location>
</feature>
<keyword evidence="1" id="KW-0245">EGF-like domain</keyword>
<feature type="compositionally biased region" description="Polar residues" evidence="2">
    <location>
        <begin position="78"/>
        <end position="90"/>
    </location>
</feature>
<name>A0A8H3FVW8_9LECA</name>
<dbReference type="CDD" id="cd00054">
    <property type="entry name" value="EGF_CA"/>
    <property type="match status" value="1"/>
</dbReference>
<reference evidence="5" key="1">
    <citation type="submission" date="2021-03" db="EMBL/GenBank/DDBJ databases">
        <authorList>
            <person name="Tagirdzhanova G."/>
        </authorList>
    </citation>
    <scope>NUCLEOTIDE SEQUENCE</scope>
</reference>
<proteinExistence type="predicted"/>
<feature type="compositionally biased region" description="Low complexity" evidence="2">
    <location>
        <begin position="181"/>
        <end position="210"/>
    </location>
</feature>
<sequence length="904" mass="95733">MESDTREPRRGTAGTTSGEKSPAGSVKRARERAAAGLPPERPQIPPYPTPLSVKTSPGRSPQQGTSPTERPRYPQYPTPTQGSRQGQGPSASVPLVSSRPRKGPASPVSPQDYTQVSPLQERNVGRGPPPQRPPRPNFVPPMLQSSDYRGNNPQPPPLQYRKPQGQEQPSRNYWEDSYLDSSSSSRPLTTSTTSTGTASSAGSIPDFPSIPAMPPIPPMLTYQPPPRRNLGPPPSARKGGSSYYSQTSFVPPIPEEMSETRSSYASSHFIPESWNDGPPEYYMGSGIDEEDEEDVPGGNSGRGSSAGDHDDASGLVRKGGGIPRTMPLDTVESGDESDRGPRGMQELDWQARQDERWRPGFGGTADTDPIGRHDFRANARLHPYSGYESDATFLDSPTGESPMPRALKTKDVPASNAYFGTPSSTGSPVDPRVDQILGHLEKGGALAASGTASPSQAASTPGKGTKRPPNLNLKASKEGRDSATSLPELIRRATKLASNLDRGKTASRLGMLDMLNAKEKESREKAGKGSRTGSISDILAAFPSPSPTTPTGQRPSGWPTPSPHGKSNLSRAQTVNYGSSTGHKRGRRRCCGMPIWAFILLLIILLLLIAAAVIIPITLIVLPRQHKSSSPTLASCQTSSPCGNGGTNVLIDKACRCVCANGYTGSTCNTAGDSSCTTSDVPVTGTTEVYKNATLGSSIPRLLTAAESNYSIQIDSYTLLSLFSVSNLSCSSENALVTFNSQSQRRDLDLPLLSFEGHSHQRPRTLDLEEVIAPPTRTHHQPSPILWARGAAQTSENIVFAAPTGDTPAAATSSAAVPTGDEKMITSTVLDFARTAILFIFQETSSLDSTTTALNKLQTTLANGKTFDASDTSAGGNITVDLSALTVGFGNGTLYGGKGAGAKS</sequence>
<feature type="disulfide bond" evidence="1">
    <location>
        <begin position="659"/>
        <end position="668"/>
    </location>
</feature>
<feature type="compositionally biased region" description="Polar residues" evidence="2">
    <location>
        <begin position="108"/>
        <end position="120"/>
    </location>
</feature>
<feature type="compositionally biased region" description="Basic and acidic residues" evidence="2">
    <location>
        <begin position="349"/>
        <end position="358"/>
    </location>
</feature>
<evidence type="ECO:0000256" key="1">
    <source>
        <dbReference type="PROSITE-ProRule" id="PRU00076"/>
    </source>
</evidence>
<dbReference type="OrthoDB" id="283575at2759"/>
<dbReference type="Proteomes" id="UP000664534">
    <property type="component" value="Unassembled WGS sequence"/>
</dbReference>
<comment type="caution">
    <text evidence="1">Lacks conserved residue(s) required for the propagation of feature annotation.</text>
</comment>
<dbReference type="Gene3D" id="2.10.25.10">
    <property type="entry name" value="Laminin"/>
    <property type="match status" value="1"/>
</dbReference>
<feature type="compositionally biased region" description="Polar residues" evidence="2">
    <location>
        <begin position="450"/>
        <end position="459"/>
    </location>
</feature>
<feature type="compositionally biased region" description="Pro residues" evidence="2">
    <location>
        <begin position="211"/>
        <end position="235"/>
    </location>
</feature>
<dbReference type="PANTHER" id="PTHR17178:SF0">
    <property type="entry name" value="SERGLYCIN"/>
    <property type="match status" value="1"/>
</dbReference>
<evidence type="ECO:0000313" key="6">
    <source>
        <dbReference type="Proteomes" id="UP000664534"/>
    </source>
</evidence>
<keyword evidence="6" id="KW-1185">Reference proteome</keyword>
<dbReference type="PROSITE" id="PS01186">
    <property type="entry name" value="EGF_2"/>
    <property type="match status" value="1"/>
</dbReference>
<feature type="compositionally biased region" description="Basic and acidic residues" evidence="2">
    <location>
        <begin position="1"/>
        <end position="10"/>
    </location>
</feature>
<comment type="caution">
    <text evidence="5">The sequence shown here is derived from an EMBL/GenBank/DDBJ whole genome shotgun (WGS) entry which is preliminary data.</text>
</comment>
<feature type="transmembrane region" description="Helical" evidence="3">
    <location>
        <begin position="595"/>
        <end position="622"/>
    </location>
</feature>
<feature type="compositionally biased region" description="Polar residues" evidence="2">
    <location>
        <begin position="565"/>
        <end position="581"/>
    </location>
</feature>